<dbReference type="Proteomes" id="UP000196329">
    <property type="component" value="Unassembled WGS sequence"/>
</dbReference>
<gene>
    <name evidence="5" type="ORF">B5G17_11455</name>
</gene>
<sequence>MKNTLLLFLLSLATYSLAGNSWPEVTVKDKVKVEARPFPLSDLRLLEGSLFKHAMDKDARWLLDLEPDRLLHRFRLNAGLQPKGEIYGGWETLGVSGHTLGHYLSACSMMYAASGDVRFKERVDYIVRELAECQYARKTGYVGGIPDEDKIWAEVSAGDIRTEGFDLNGGWVPWYTLHKLWAGLIDAYRYTDNEEARRVVTRLSDWAVNSFGHLSEEQFQKMLRSEFGGMNEVLAEMYAITGNKDYLRLAHQFYHQAILDPLSEKRDELAGKHSNTQVPKIIGEARLYELTGDKKAHTIATFYWERIVGHHTYVNGGNSNYEHLGPPDCLNDRLSAFTSETCNTYNMLKLTRHLFSWDAQSVYMDYYERALYNHILASQNPDNGMVCYCVPLESGTEKEFSTRYGDFWCCVGSGLENHVKYAESVFFESAEDKGLFVNLFIPTVLIWKERKMEVKLETHFPSDTKVRISFKGKGQVFPLHIRYPKWAVNGLKVTLNGEERMIQGTPGSYFTLKERWSDNTTLTIDIPMSLYTVSMPDNPKRMGIFYGPILLAAPLGKGDVKIYDISHFISDSGMITDAIRPVAGEELSFVASTTANPELPLLPFYAVYDQKYTVYFDVFSEKEWALKEMEYQKMMEEQRLLEAHTTDLFRIGEMQPEREHGLESENSNSGYANGYAFRDAFNGWFSFDVKVDSTQKMQMICSYWGADKDKRNFDILIDGVLFKTVKLDGTHGNKVFEEVYEIPLSFTQGKENINVRFQSHADCYAGGLFGFRMLKAVLQ</sequence>
<dbReference type="InterPro" id="IPR008928">
    <property type="entry name" value="6-hairpin_glycosidase_sf"/>
</dbReference>
<evidence type="ECO:0000259" key="3">
    <source>
        <dbReference type="Pfam" id="PF20620"/>
    </source>
</evidence>
<dbReference type="PANTHER" id="PTHR31151:SF0">
    <property type="entry name" value="PROLINE-TRNA LIGASE (DUF1680)"/>
    <property type="match status" value="1"/>
</dbReference>
<organism evidence="5 6">
    <name type="scientific">Bacteroides uniformis</name>
    <dbReference type="NCBI Taxonomy" id="820"/>
    <lineage>
        <taxon>Bacteria</taxon>
        <taxon>Pseudomonadati</taxon>
        <taxon>Bacteroidota</taxon>
        <taxon>Bacteroidia</taxon>
        <taxon>Bacteroidales</taxon>
        <taxon>Bacteroidaceae</taxon>
        <taxon>Bacteroides</taxon>
    </lineage>
</organism>
<feature type="domain" description="Glycoside hydrolase GH146 substrate-binding" evidence="3">
    <location>
        <begin position="641"/>
        <end position="774"/>
    </location>
</feature>
<feature type="signal peptide" evidence="1">
    <location>
        <begin position="1"/>
        <end position="18"/>
    </location>
</feature>
<evidence type="ECO:0000256" key="1">
    <source>
        <dbReference type="SAM" id="SignalP"/>
    </source>
</evidence>
<dbReference type="EMBL" id="NFHS01000005">
    <property type="protein sequence ID" value="OUN54219.1"/>
    <property type="molecule type" value="Genomic_DNA"/>
</dbReference>
<evidence type="ECO:0000259" key="4">
    <source>
        <dbReference type="Pfam" id="PF20736"/>
    </source>
</evidence>
<dbReference type="Pfam" id="PF20736">
    <property type="entry name" value="Glyco_hydro127M"/>
    <property type="match status" value="1"/>
</dbReference>
<dbReference type="Gene3D" id="2.60.120.260">
    <property type="entry name" value="Galactose-binding domain-like"/>
    <property type="match status" value="1"/>
</dbReference>
<name>A0A1Y3V6X8_BACUN</name>
<feature type="chain" id="PRO_5012327888" description="Glycoside hydrolase family 127 protein" evidence="1">
    <location>
        <begin position="19"/>
        <end position="779"/>
    </location>
</feature>
<dbReference type="Pfam" id="PF07944">
    <property type="entry name" value="Beta-AFase-like_GH127_cat"/>
    <property type="match status" value="1"/>
</dbReference>
<reference evidence="6" key="1">
    <citation type="submission" date="2017-04" db="EMBL/GenBank/DDBJ databases">
        <title>Function of individual gut microbiota members based on whole genome sequencing of pure cultures obtained from chicken caecum.</title>
        <authorList>
            <person name="Medvecky M."/>
            <person name="Cejkova D."/>
            <person name="Polansky O."/>
            <person name="Karasova D."/>
            <person name="Kubasova T."/>
            <person name="Cizek A."/>
            <person name="Rychlik I."/>
        </authorList>
    </citation>
    <scope>NUCLEOTIDE SEQUENCE [LARGE SCALE GENOMIC DNA]</scope>
    <source>
        <strain evidence="6">An67</strain>
    </source>
</reference>
<dbReference type="InterPro" id="IPR046544">
    <property type="entry name" value="GH146_SB_dom"/>
</dbReference>
<dbReference type="AlphaFoldDB" id="A0A1Y3V6X8"/>
<evidence type="ECO:0008006" key="7">
    <source>
        <dbReference type="Google" id="ProtNLM"/>
    </source>
</evidence>
<proteinExistence type="predicted"/>
<feature type="domain" description="Non-reducing end beta-L-arabinofuranosidase-like GH127 middle" evidence="4">
    <location>
        <begin position="435"/>
        <end position="528"/>
    </location>
</feature>
<dbReference type="Pfam" id="PF20620">
    <property type="entry name" value="DUF6805"/>
    <property type="match status" value="1"/>
</dbReference>
<dbReference type="PANTHER" id="PTHR31151">
    <property type="entry name" value="PROLINE-TRNA LIGASE (DUF1680)"/>
    <property type="match status" value="1"/>
</dbReference>
<dbReference type="InterPro" id="IPR049046">
    <property type="entry name" value="Beta-AFase-like_GH127_middle"/>
</dbReference>
<dbReference type="InterPro" id="IPR012878">
    <property type="entry name" value="Beta-AFase-like_GH127_cat"/>
</dbReference>
<protein>
    <recommendedName>
        <fullName evidence="7">Glycoside hydrolase family 127 protein</fullName>
    </recommendedName>
</protein>
<dbReference type="SUPFAM" id="SSF48208">
    <property type="entry name" value="Six-hairpin glycosidases"/>
    <property type="match status" value="1"/>
</dbReference>
<feature type="domain" description="Non-reducing end beta-L-arabinofuranosidase-like GH127 catalytic" evidence="2">
    <location>
        <begin position="46"/>
        <end position="422"/>
    </location>
</feature>
<evidence type="ECO:0000259" key="2">
    <source>
        <dbReference type="Pfam" id="PF07944"/>
    </source>
</evidence>
<evidence type="ECO:0000313" key="5">
    <source>
        <dbReference type="EMBL" id="OUN54219.1"/>
    </source>
</evidence>
<evidence type="ECO:0000313" key="6">
    <source>
        <dbReference type="Proteomes" id="UP000196329"/>
    </source>
</evidence>
<dbReference type="GO" id="GO:0005975">
    <property type="term" value="P:carbohydrate metabolic process"/>
    <property type="evidence" value="ECO:0007669"/>
    <property type="project" value="InterPro"/>
</dbReference>
<keyword evidence="1" id="KW-0732">Signal</keyword>
<accession>A0A1Y3V6X8</accession>
<dbReference type="RefSeq" id="WP_087332838.1">
    <property type="nucleotide sequence ID" value="NZ_NFHS01000005.1"/>
</dbReference>
<comment type="caution">
    <text evidence="5">The sequence shown here is derived from an EMBL/GenBank/DDBJ whole genome shotgun (WGS) entry which is preliminary data.</text>
</comment>